<feature type="compositionally biased region" description="Polar residues" evidence="1">
    <location>
        <begin position="316"/>
        <end position="328"/>
    </location>
</feature>
<feature type="compositionally biased region" description="Low complexity" evidence="1">
    <location>
        <begin position="192"/>
        <end position="219"/>
    </location>
</feature>
<evidence type="ECO:0000313" key="2">
    <source>
        <dbReference type="EMBL" id="EFI98151.1"/>
    </source>
</evidence>
<sequence length="400" mass="41263">MGAAQSQIPSEVVVAAAVIAGAAGVGYSLRSGGTEPASGQTTDAGSRPAPSKKSKKKKAGSAAASSAAEPEKAAAPEPKVVGFPDVIPGQFEAEPLVPDAPQPQTAGKKKQKKKKGKGAAAAASGADTADSRPVTPAPAPATSPAPPPPAPSSAPKGKKAKKQQSKPDMSQSFAAIDTDGEWTRVESRRGKAATGAPAGTSASETGATSSITGTESPVAERTEEEESESEVPKTLAEKLVPKAPKTGVEDMLETPENPSLARVMRVTPRPGEKPASGFSWGDYEDVVVEGGGNDADGEDDGGWGVVKSRSRKQDRPTTPASTSQQKPETPSKRQRQNAKKREAEKEAKAQAEAERLATLAKHKRELEKARMMEQYAKGSKGKASGGMSATVDENGKLVWE</sequence>
<evidence type="ECO:0000313" key="3">
    <source>
        <dbReference type="Proteomes" id="UP000007431"/>
    </source>
</evidence>
<name>D8Q2M6_SCHCM</name>
<dbReference type="Proteomes" id="UP000007431">
    <property type="component" value="Unassembled WGS sequence"/>
</dbReference>
<feature type="compositionally biased region" description="Low complexity" evidence="1">
    <location>
        <begin position="376"/>
        <end position="389"/>
    </location>
</feature>
<dbReference type="GeneID" id="9590224"/>
<dbReference type="InParanoid" id="D8Q2M6"/>
<dbReference type="OrthoDB" id="2564465at2759"/>
<protein>
    <submittedName>
        <fullName evidence="2">Uncharacterized protein</fullName>
    </submittedName>
</protein>
<organism evidence="3">
    <name type="scientific">Schizophyllum commune (strain H4-8 / FGSC 9210)</name>
    <name type="common">Split gill fungus</name>
    <dbReference type="NCBI Taxonomy" id="578458"/>
    <lineage>
        <taxon>Eukaryota</taxon>
        <taxon>Fungi</taxon>
        <taxon>Dikarya</taxon>
        <taxon>Basidiomycota</taxon>
        <taxon>Agaricomycotina</taxon>
        <taxon>Agaricomycetes</taxon>
        <taxon>Agaricomycetidae</taxon>
        <taxon>Agaricales</taxon>
        <taxon>Schizophyllaceae</taxon>
        <taxon>Schizophyllum</taxon>
    </lineage>
</organism>
<keyword evidence="3" id="KW-1185">Reference proteome</keyword>
<feature type="compositionally biased region" description="Basic residues" evidence="1">
    <location>
        <begin position="107"/>
        <end position="117"/>
    </location>
</feature>
<dbReference type="EMBL" id="GL377305">
    <property type="protein sequence ID" value="EFI98151.1"/>
    <property type="molecule type" value="Genomic_DNA"/>
</dbReference>
<dbReference type="RefSeq" id="XP_003033054.1">
    <property type="nucleotide sequence ID" value="XM_003033008.1"/>
</dbReference>
<dbReference type="eggNOG" id="ENOG502S97N">
    <property type="taxonomic scope" value="Eukaryota"/>
</dbReference>
<feature type="compositionally biased region" description="Low complexity" evidence="1">
    <location>
        <begin position="118"/>
        <end position="128"/>
    </location>
</feature>
<dbReference type="VEuPathDB" id="FungiDB:SCHCODRAFT_02617188"/>
<dbReference type="AlphaFoldDB" id="D8Q2M6"/>
<proteinExistence type="predicted"/>
<feature type="region of interest" description="Disordered" evidence="1">
    <location>
        <begin position="27"/>
        <end position="400"/>
    </location>
</feature>
<accession>D8Q2M6</accession>
<feature type="compositionally biased region" description="Basic residues" evidence="1">
    <location>
        <begin position="50"/>
        <end position="59"/>
    </location>
</feature>
<feature type="compositionally biased region" description="Basic and acidic residues" evidence="1">
    <location>
        <begin position="339"/>
        <end position="355"/>
    </location>
</feature>
<gene>
    <name evidence="2" type="ORF">SCHCODRAFT_81870</name>
</gene>
<dbReference type="OMA" id="PAREVNN"/>
<dbReference type="HOGENOM" id="CLU_037757_0_0_1"/>
<dbReference type="KEGG" id="scm:SCHCO_02617188"/>
<evidence type="ECO:0000256" key="1">
    <source>
        <dbReference type="SAM" id="MobiDB-lite"/>
    </source>
</evidence>
<feature type="compositionally biased region" description="Pro residues" evidence="1">
    <location>
        <begin position="135"/>
        <end position="152"/>
    </location>
</feature>
<reference evidence="2 3" key="1">
    <citation type="journal article" date="2010" name="Nat. Biotechnol.">
        <title>Genome sequence of the model mushroom Schizophyllum commune.</title>
        <authorList>
            <person name="Ohm R.A."/>
            <person name="de Jong J.F."/>
            <person name="Lugones L.G."/>
            <person name="Aerts A."/>
            <person name="Kothe E."/>
            <person name="Stajich J.E."/>
            <person name="de Vries R.P."/>
            <person name="Record E."/>
            <person name="Levasseur A."/>
            <person name="Baker S.E."/>
            <person name="Bartholomew K.A."/>
            <person name="Coutinho P.M."/>
            <person name="Erdmann S."/>
            <person name="Fowler T.J."/>
            <person name="Gathman A.C."/>
            <person name="Lombard V."/>
            <person name="Henrissat B."/>
            <person name="Knabe N."/>
            <person name="Kuees U."/>
            <person name="Lilly W.W."/>
            <person name="Lindquist E."/>
            <person name="Lucas S."/>
            <person name="Magnuson J.K."/>
            <person name="Piumi F."/>
            <person name="Raudaskoski M."/>
            <person name="Salamov A."/>
            <person name="Schmutz J."/>
            <person name="Schwarze F.W.M.R."/>
            <person name="vanKuyk P.A."/>
            <person name="Horton J.S."/>
            <person name="Grigoriev I.V."/>
            <person name="Woesten H.A.B."/>
        </authorList>
    </citation>
    <scope>NUCLEOTIDE SEQUENCE [LARGE SCALE GENOMIC DNA]</scope>
    <source>
        <strain evidence="3">H4-8 / FGSC 9210</strain>
    </source>
</reference>